<evidence type="ECO:0000313" key="4">
    <source>
        <dbReference type="EnsemblMetazoa" id="PPA00807.1"/>
    </source>
</evidence>
<keyword evidence="1" id="KW-0446">Lipid-binding</keyword>
<feature type="region of interest" description="Disordered" evidence="3">
    <location>
        <begin position="175"/>
        <end position="220"/>
    </location>
</feature>
<dbReference type="OrthoDB" id="71307at2759"/>
<dbReference type="AlphaFoldDB" id="A0A2A6BPH7"/>
<dbReference type="GO" id="GO:0006631">
    <property type="term" value="P:fatty acid metabolic process"/>
    <property type="evidence" value="ECO:0000318"/>
    <property type="project" value="GO_Central"/>
</dbReference>
<dbReference type="PANTHER" id="PTHR23310:SF120">
    <property type="entry name" value="ACYL-COA-BINDING PROTEIN HOMOLOG 3"/>
    <property type="match status" value="1"/>
</dbReference>
<dbReference type="PROSITE" id="PS51228">
    <property type="entry name" value="ACB_2"/>
    <property type="match status" value="1"/>
</dbReference>
<protein>
    <submittedName>
        <fullName evidence="4">Maa-1</fullName>
    </submittedName>
</protein>
<feature type="region of interest" description="Disordered" evidence="3">
    <location>
        <begin position="17"/>
        <end position="37"/>
    </location>
</feature>
<dbReference type="GO" id="GO:0019915">
    <property type="term" value="P:lipid storage"/>
    <property type="evidence" value="ECO:0007669"/>
    <property type="project" value="UniProtKB-ARBA"/>
</dbReference>
<dbReference type="InterPro" id="IPR000582">
    <property type="entry name" value="Acyl-CoA-binding_protein"/>
</dbReference>
<dbReference type="PANTHER" id="PTHR23310">
    <property type="entry name" value="ACYL-COA-BINDING PROTEIN, ACBP"/>
    <property type="match status" value="1"/>
</dbReference>
<accession>A0A2A6BPH7</accession>
<dbReference type="PRINTS" id="PR00689">
    <property type="entry name" value="ACOABINDINGP"/>
</dbReference>
<dbReference type="SUPFAM" id="SSF47027">
    <property type="entry name" value="Acyl-CoA binding protein"/>
    <property type="match status" value="1"/>
</dbReference>
<reference evidence="5" key="1">
    <citation type="journal article" date="2008" name="Nat. Genet.">
        <title>The Pristionchus pacificus genome provides a unique perspective on nematode lifestyle and parasitism.</title>
        <authorList>
            <person name="Dieterich C."/>
            <person name="Clifton S.W."/>
            <person name="Schuster L.N."/>
            <person name="Chinwalla A."/>
            <person name="Delehaunty K."/>
            <person name="Dinkelacker I."/>
            <person name="Fulton L."/>
            <person name="Fulton R."/>
            <person name="Godfrey J."/>
            <person name="Minx P."/>
            <person name="Mitreva M."/>
            <person name="Roeseler W."/>
            <person name="Tian H."/>
            <person name="Witte H."/>
            <person name="Yang S.P."/>
            <person name="Wilson R.K."/>
            <person name="Sommer R.J."/>
        </authorList>
    </citation>
    <scope>NUCLEOTIDE SEQUENCE [LARGE SCALE GENOMIC DNA]</scope>
    <source>
        <strain evidence="5">PS312</strain>
    </source>
</reference>
<dbReference type="Pfam" id="PF00887">
    <property type="entry name" value="ACBP"/>
    <property type="match status" value="1"/>
</dbReference>
<sequence>MPLFRTIKNRIKSLRRKQKKMNEGDLEEEMDQQETEEVKEEQVEYSLEEKFRACVDIIQNLPKSGPVKSTYPEMLSMYSLFKQATEGPCNIVQPAFWNVVDRYKWDAWNRLGELSKEEAMEKYVKGALEKIDYCAEQWDWDEMLSTHAKDYDKIEPVLKRNFRIIERDYLESVDKKGAADASSTTTCPTGASSANPEERRSTEQLTVEIPNDAPLVGDLTTPADPLSDAEYCDARDHDSLSRSSSLGSLNDTHHRHSPPGRVRSLKAYCARMDVELRAINAALNALSAATDARHQSIIKLIKNSAVYIAVPSRLSWKSLFFFLVWPFIVHWAIKYFGGQAMIEKLY</sequence>
<dbReference type="EnsemblMetazoa" id="PPA00807.1">
    <property type="protein sequence ID" value="PPA00807.1"/>
    <property type="gene ID" value="WBGene00090361"/>
</dbReference>
<dbReference type="Proteomes" id="UP000005239">
    <property type="component" value="Unassembled WGS sequence"/>
</dbReference>
<evidence type="ECO:0000256" key="1">
    <source>
        <dbReference type="ARBA" id="ARBA00023121"/>
    </source>
</evidence>
<feature type="region of interest" description="Disordered" evidence="3">
    <location>
        <begin position="238"/>
        <end position="260"/>
    </location>
</feature>
<accession>A0A8R1U238</accession>
<evidence type="ECO:0000256" key="3">
    <source>
        <dbReference type="SAM" id="MobiDB-lite"/>
    </source>
</evidence>
<organism evidence="4 5">
    <name type="scientific">Pristionchus pacificus</name>
    <name type="common">Parasitic nematode worm</name>
    <dbReference type="NCBI Taxonomy" id="54126"/>
    <lineage>
        <taxon>Eukaryota</taxon>
        <taxon>Metazoa</taxon>
        <taxon>Ecdysozoa</taxon>
        <taxon>Nematoda</taxon>
        <taxon>Chromadorea</taxon>
        <taxon>Rhabditida</taxon>
        <taxon>Rhabditina</taxon>
        <taxon>Diplogasteromorpha</taxon>
        <taxon>Diplogasteroidea</taxon>
        <taxon>Neodiplogasteridae</taxon>
        <taxon>Pristionchus</taxon>
    </lineage>
</organism>
<reference evidence="4" key="2">
    <citation type="submission" date="2022-06" db="UniProtKB">
        <authorList>
            <consortium name="EnsemblMetazoa"/>
        </authorList>
    </citation>
    <scope>IDENTIFICATION</scope>
    <source>
        <strain evidence="4">PS312</strain>
    </source>
</reference>
<dbReference type="InterPro" id="IPR035984">
    <property type="entry name" value="Acyl-CoA-binding_sf"/>
</dbReference>
<dbReference type="FunFam" id="1.20.80.10:FF:000010">
    <property type="entry name" value="Acyl-CoA-binding domain-containing protein 5"/>
    <property type="match status" value="1"/>
</dbReference>
<feature type="compositionally biased region" description="Acidic residues" evidence="3">
    <location>
        <begin position="24"/>
        <end position="37"/>
    </location>
</feature>
<keyword evidence="5" id="KW-1185">Reference proteome</keyword>
<proteinExistence type="predicted"/>
<evidence type="ECO:0000313" key="5">
    <source>
        <dbReference type="Proteomes" id="UP000005239"/>
    </source>
</evidence>
<feature type="compositionally biased region" description="Polar residues" evidence="3">
    <location>
        <begin position="181"/>
        <end position="195"/>
    </location>
</feature>
<dbReference type="GO" id="GO:0000062">
    <property type="term" value="F:fatty-acyl-CoA binding"/>
    <property type="evidence" value="ECO:0000318"/>
    <property type="project" value="GO_Central"/>
</dbReference>
<gene>
    <name evidence="4" type="primary">WBGene00090361</name>
</gene>
<dbReference type="InterPro" id="IPR014352">
    <property type="entry name" value="FERM/acyl-CoA-bd_prot_sf"/>
</dbReference>
<comment type="function">
    <text evidence="2">Binds medium- and long-chain acyl-CoA esters with very high affinity and may function as an intracellular carrier of acyl-CoA esters.</text>
</comment>
<dbReference type="GO" id="GO:0005737">
    <property type="term" value="C:cytoplasm"/>
    <property type="evidence" value="ECO:0000318"/>
    <property type="project" value="GO_Central"/>
</dbReference>
<name>A0A2A6BPH7_PRIPA</name>
<evidence type="ECO:0000256" key="2">
    <source>
        <dbReference type="ARBA" id="ARBA00059808"/>
    </source>
</evidence>
<dbReference type="Gene3D" id="1.20.80.10">
    <property type="match status" value="1"/>
</dbReference>